<evidence type="ECO:0000313" key="1">
    <source>
        <dbReference type="EMBL" id="CAL8146919.1"/>
    </source>
</evidence>
<dbReference type="InterPro" id="IPR013320">
    <property type="entry name" value="ConA-like_dom_sf"/>
</dbReference>
<sequence length="83" mass="8624">MITLCFLILAIASSQSPFIAELKIPFIKDLGGGLVPGNNISITGLILPGANNFAINLRHGFNRDPNGGTIASISTPGFSPQTT</sequence>
<keyword evidence="2" id="KW-1185">Reference proteome</keyword>
<proteinExistence type="predicted"/>
<organism evidence="1 2">
    <name type="scientific">Orchesella dallaii</name>
    <dbReference type="NCBI Taxonomy" id="48710"/>
    <lineage>
        <taxon>Eukaryota</taxon>
        <taxon>Metazoa</taxon>
        <taxon>Ecdysozoa</taxon>
        <taxon>Arthropoda</taxon>
        <taxon>Hexapoda</taxon>
        <taxon>Collembola</taxon>
        <taxon>Entomobryomorpha</taxon>
        <taxon>Entomobryoidea</taxon>
        <taxon>Orchesellidae</taxon>
        <taxon>Orchesellinae</taxon>
        <taxon>Orchesella</taxon>
    </lineage>
</organism>
<dbReference type="EMBL" id="CAXLJM020000164">
    <property type="protein sequence ID" value="CAL8146919.1"/>
    <property type="molecule type" value="Genomic_DNA"/>
</dbReference>
<dbReference type="SUPFAM" id="SSF49899">
    <property type="entry name" value="Concanavalin A-like lectins/glucanases"/>
    <property type="match status" value="1"/>
</dbReference>
<dbReference type="Proteomes" id="UP001642540">
    <property type="component" value="Unassembled WGS sequence"/>
</dbReference>
<dbReference type="Gene3D" id="2.60.120.200">
    <property type="match status" value="1"/>
</dbReference>
<reference evidence="1 2" key="1">
    <citation type="submission" date="2024-08" db="EMBL/GenBank/DDBJ databases">
        <authorList>
            <person name="Cucini C."/>
            <person name="Frati F."/>
        </authorList>
    </citation>
    <scope>NUCLEOTIDE SEQUENCE [LARGE SCALE GENOMIC DNA]</scope>
</reference>
<accession>A0ABP1S896</accession>
<name>A0ABP1S896_9HEXA</name>
<comment type="caution">
    <text evidence="1">The sequence shown here is derived from an EMBL/GenBank/DDBJ whole genome shotgun (WGS) entry which is preliminary data.</text>
</comment>
<protein>
    <submittedName>
        <fullName evidence="1">Uncharacterized protein</fullName>
    </submittedName>
</protein>
<evidence type="ECO:0000313" key="2">
    <source>
        <dbReference type="Proteomes" id="UP001642540"/>
    </source>
</evidence>
<gene>
    <name evidence="1" type="ORF">ODALV1_LOCUS30978</name>
</gene>